<dbReference type="SUPFAM" id="SSF50475">
    <property type="entry name" value="FMN-binding split barrel"/>
    <property type="match status" value="1"/>
</dbReference>
<dbReference type="PANTHER" id="PTHR30466">
    <property type="entry name" value="FLAVIN REDUCTASE"/>
    <property type="match status" value="1"/>
</dbReference>
<dbReference type="InterPro" id="IPR050268">
    <property type="entry name" value="NADH-dep_flavin_reductase"/>
</dbReference>
<dbReference type="PANTHER" id="PTHR30466:SF1">
    <property type="entry name" value="FMN REDUCTASE (NADH) RUTF"/>
    <property type="match status" value="1"/>
</dbReference>
<dbReference type="Pfam" id="PF01613">
    <property type="entry name" value="Flavin_Reduct"/>
    <property type="match status" value="1"/>
</dbReference>
<sequence>MKRLTPETLDRLADAISFRPDTEAARLFREALGRFATGVTIVTAEGADGPQGMTVNSFTSVSLDPPLVLWCPARASSRHDIFAQAPAWSIHVLGGEQLDTCLRFTRGGAGFKGIALGRTLLGTPEIPGVAARFDCHAHAAHDGGDHSILVGRVAQVTIAGPDDHPLVFAAGRFGAFEPVAG</sequence>
<dbReference type="EMBL" id="FNXG01000003">
    <property type="protein sequence ID" value="SEH96507.1"/>
    <property type="molecule type" value="Genomic_DNA"/>
</dbReference>
<dbReference type="OrthoDB" id="9792858at2"/>
<dbReference type="GO" id="GO:0042602">
    <property type="term" value="F:riboflavin reductase (NADPH) activity"/>
    <property type="evidence" value="ECO:0007669"/>
    <property type="project" value="TreeGrafter"/>
</dbReference>
<dbReference type="Gene3D" id="2.30.110.10">
    <property type="entry name" value="Electron Transport, Fmn-binding Protein, Chain A"/>
    <property type="match status" value="1"/>
</dbReference>
<evidence type="ECO:0000313" key="4">
    <source>
        <dbReference type="Proteomes" id="UP000199125"/>
    </source>
</evidence>
<dbReference type="InterPro" id="IPR002563">
    <property type="entry name" value="Flavin_Rdtase-like_dom"/>
</dbReference>
<organism evidence="3 4">
    <name type="scientific">Paracoccus alkenifer</name>
    <dbReference type="NCBI Taxonomy" id="65735"/>
    <lineage>
        <taxon>Bacteria</taxon>
        <taxon>Pseudomonadati</taxon>
        <taxon>Pseudomonadota</taxon>
        <taxon>Alphaproteobacteria</taxon>
        <taxon>Rhodobacterales</taxon>
        <taxon>Paracoccaceae</taxon>
        <taxon>Paracoccus</taxon>
    </lineage>
</organism>
<evidence type="ECO:0000256" key="1">
    <source>
        <dbReference type="ARBA" id="ARBA00023002"/>
    </source>
</evidence>
<name>A0A1H6M5B4_9RHOB</name>
<dbReference type="STRING" id="65735.SAMN04488075_1943"/>
<evidence type="ECO:0000313" key="3">
    <source>
        <dbReference type="EMBL" id="SEH96507.1"/>
    </source>
</evidence>
<accession>A0A1H6M5B4</accession>
<proteinExistence type="predicted"/>
<dbReference type="InterPro" id="IPR012349">
    <property type="entry name" value="Split_barrel_FMN-bd"/>
</dbReference>
<dbReference type="SMART" id="SM00903">
    <property type="entry name" value="Flavin_Reduct"/>
    <property type="match status" value="1"/>
</dbReference>
<dbReference type="Proteomes" id="UP000199125">
    <property type="component" value="Unassembled WGS sequence"/>
</dbReference>
<keyword evidence="1" id="KW-0560">Oxidoreductase</keyword>
<evidence type="ECO:0000259" key="2">
    <source>
        <dbReference type="SMART" id="SM00903"/>
    </source>
</evidence>
<dbReference type="RefSeq" id="WP_090847841.1">
    <property type="nucleotide sequence ID" value="NZ_FNXG01000003.1"/>
</dbReference>
<reference evidence="4" key="1">
    <citation type="submission" date="2016-10" db="EMBL/GenBank/DDBJ databases">
        <authorList>
            <person name="Varghese N."/>
            <person name="Submissions S."/>
        </authorList>
    </citation>
    <scope>NUCLEOTIDE SEQUENCE [LARGE SCALE GENOMIC DNA]</scope>
    <source>
        <strain evidence="4">DSM 11593</strain>
    </source>
</reference>
<protein>
    <submittedName>
        <fullName evidence="3">NADH-FMN oxidoreductase RutF, flavin reductase (DIM6/NTAB) family</fullName>
    </submittedName>
</protein>
<keyword evidence="4" id="KW-1185">Reference proteome</keyword>
<dbReference type="GO" id="GO:0010181">
    <property type="term" value="F:FMN binding"/>
    <property type="evidence" value="ECO:0007669"/>
    <property type="project" value="InterPro"/>
</dbReference>
<gene>
    <name evidence="3" type="ORF">SAMN04488075_1943</name>
</gene>
<dbReference type="AlphaFoldDB" id="A0A1H6M5B4"/>
<feature type="domain" description="Flavin reductase like" evidence="2">
    <location>
        <begin position="32"/>
        <end position="175"/>
    </location>
</feature>